<dbReference type="EMBL" id="BQNB010009991">
    <property type="protein sequence ID" value="GJS71227.1"/>
    <property type="molecule type" value="Genomic_DNA"/>
</dbReference>
<feature type="coiled-coil region" evidence="1">
    <location>
        <begin position="171"/>
        <end position="198"/>
    </location>
</feature>
<name>A0ABQ4Y218_9ASTR</name>
<dbReference type="Proteomes" id="UP001151760">
    <property type="component" value="Unassembled WGS sequence"/>
</dbReference>
<evidence type="ECO:0000256" key="1">
    <source>
        <dbReference type="SAM" id="Coils"/>
    </source>
</evidence>
<feature type="region of interest" description="Disordered" evidence="2">
    <location>
        <begin position="24"/>
        <end position="49"/>
    </location>
</feature>
<protein>
    <submittedName>
        <fullName evidence="3">Uncharacterized protein</fullName>
    </submittedName>
</protein>
<sequence length="261" mass="29610">MNSGTVCALLGTVGEYVMSAMAEPARQHEPQTPSVEWGDHDPDTFSGRNLRTKPAAVRSTILGSRQCDQTVVTTYCLLRYPPVLVPKVTDLNPETLYRVYVPKWTVTNESVLDDPYRCRTLTDQLAPPALFSQLYAMKYDPLYTKFNVGAERQMCLGVEVRMREKHTLRNKKILEEECAQQTNLLKEKNAKIASLKNSKECVLLRKVLRSGSSDKSGLLMQVSSLETTCAKLRNQVVGYEFFKEQIAAIQDRSKSLLRRLW</sequence>
<keyword evidence="1" id="KW-0175">Coiled coil</keyword>
<organism evidence="3 4">
    <name type="scientific">Tanacetum coccineum</name>
    <dbReference type="NCBI Taxonomy" id="301880"/>
    <lineage>
        <taxon>Eukaryota</taxon>
        <taxon>Viridiplantae</taxon>
        <taxon>Streptophyta</taxon>
        <taxon>Embryophyta</taxon>
        <taxon>Tracheophyta</taxon>
        <taxon>Spermatophyta</taxon>
        <taxon>Magnoliopsida</taxon>
        <taxon>eudicotyledons</taxon>
        <taxon>Gunneridae</taxon>
        <taxon>Pentapetalae</taxon>
        <taxon>asterids</taxon>
        <taxon>campanulids</taxon>
        <taxon>Asterales</taxon>
        <taxon>Asteraceae</taxon>
        <taxon>Asteroideae</taxon>
        <taxon>Anthemideae</taxon>
        <taxon>Anthemidinae</taxon>
        <taxon>Tanacetum</taxon>
    </lineage>
</organism>
<reference evidence="3" key="2">
    <citation type="submission" date="2022-01" db="EMBL/GenBank/DDBJ databases">
        <authorList>
            <person name="Yamashiro T."/>
            <person name="Shiraishi A."/>
            <person name="Satake H."/>
            <person name="Nakayama K."/>
        </authorList>
    </citation>
    <scope>NUCLEOTIDE SEQUENCE</scope>
</reference>
<keyword evidence="4" id="KW-1185">Reference proteome</keyword>
<proteinExistence type="predicted"/>
<evidence type="ECO:0000313" key="3">
    <source>
        <dbReference type="EMBL" id="GJS71227.1"/>
    </source>
</evidence>
<comment type="caution">
    <text evidence="3">The sequence shown here is derived from an EMBL/GenBank/DDBJ whole genome shotgun (WGS) entry which is preliminary data.</text>
</comment>
<evidence type="ECO:0000256" key="2">
    <source>
        <dbReference type="SAM" id="MobiDB-lite"/>
    </source>
</evidence>
<gene>
    <name evidence="3" type="ORF">Tco_0704068</name>
</gene>
<reference evidence="3" key="1">
    <citation type="journal article" date="2022" name="Int. J. Mol. Sci.">
        <title>Draft Genome of Tanacetum Coccineum: Genomic Comparison of Closely Related Tanacetum-Family Plants.</title>
        <authorList>
            <person name="Yamashiro T."/>
            <person name="Shiraishi A."/>
            <person name="Nakayama K."/>
            <person name="Satake H."/>
        </authorList>
    </citation>
    <scope>NUCLEOTIDE SEQUENCE</scope>
</reference>
<accession>A0ABQ4Y218</accession>
<evidence type="ECO:0000313" key="4">
    <source>
        <dbReference type="Proteomes" id="UP001151760"/>
    </source>
</evidence>